<dbReference type="InterPro" id="IPR000600">
    <property type="entry name" value="ROK"/>
</dbReference>
<evidence type="ECO:0000256" key="1">
    <source>
        <dbReference type="ARBA" id="ARBA00001946"/>
    </source>
</evidence>
<dbReference type="RefSeq" id="WP_079649283.1">
    <property type="nucleotide sequence ID" value="NZ_FUYM01000007.1"/>
</dbReference>
<accession>A0A1T5ESJ2</accession>
<keyword evidence="3" id="KW-0862">Zinc</keyword>
<sequence length="314" mass="32635">MSGQDRLLAGIELGGTKAIALMARGRNVLASARVPTTTPNETLRAIGDRIEAWQREHGRADALGIASFGPLGLDRSRPDYGHITSTPKPGWRQADLVRHFGDRFGLPIGFDTDVAGAALAEHRWGTARGCDVAIYMTVGTGVGGGVVVDGRPVHGLVHPELGHLRVRRATGDDFAGVCPFHGDCLEGLVSGPAIGARTGSDGASIEDDHPVWDRVTAELAEAMAMLLLTVSPRRIVIGGGVLQQRAPLFGPLRKRTAALLGGYIAGLDEDALAAMIVPPELGAMAGPLGAIALAQDACQDRSAAATATSPNTCI</sequence>
<dbReference type="EC" id="2.7.1.4" evidence="5"/>
<dbReference type="Proteomes" id="UP000189818">
    <property type="component" value="Unassembled WGS sequence"/>
</dbReference>
<dbReference type="CDD" id="cd24067">
    <property type="entry name" value="ASKHA_NBD_ROK_BsFRK-like"/>
    <property type="match status" value="1"/>
</dbReference>
<dbReference type="AlphaFoldDB" id="A0A1T5ESJ2"/>
<evidence type="ECO:0000256" key="6">
    <source>
        <dbReference type="ARBA" id="ARBA00048451"/>
    </source>
</evidence>
<keyword evidence="2" id="KW-0479">Metal-binding</keyword>
<proteinExistence type="predicted"/>
<evidence type="ECO:0000313" key="8">
    <source>
        <dbReference type="Proteomes" id="UP000189818"/>
    </source>
</evidence>
<comment type="cofactor">
    <cofactor evidence="1">
        <name>Mg(2+)</name>
        <dbReference type="ChEBI" id="CHEBI:18420"/>
    </cofactor>
</comment>
<name>A0A1T5ESJ2_9SPHN</name>
<dbReference type="PROSITE" id="PS01125">
    <property type="entry name" value="ROK"/>
    <property type="match status" value="1"/>
</dbReference>
<evidence type="ECO:0000313" key="7">
    <source>
        <dbReference type="EMBL" id="SKB86905.1"/>
    </source>
</evidence>
<dbReference type="GO" id="GO:0046872">
    <property type="term" value="F:metal ion binding"/>
    <property type="evidence" value="ECO:0007669"/>
    <property type="project" value="UniProtKB-KW"/>
</dbReference>
<keyword evidence="8" id="KW-1185">Reference proteome</keyword>
<dbReference type="STRING" id="439228.SAMN06295920_107190"/>
<comment type="catalytic activity">
    <reaction evidence="6">
        <text>D-fructose + ATP = D-fructose 6-phosphate + ADP + H(+)</text>
        <dbReference type="Rhea" id="RHEA:16125"/>
        <dbReference type="ChEBI" id="CHEBI:15378"/>
        <dbReference type="ChEBI" id="CHEBI:30616"/>
        <dbReference type="ChEBI" id="CHEBI:37721"/>
        <dbReference type="ChEBI" id="CHEBI:61527"/>
        <dbReference type="ChEBI" id="CHEBI:456216"/>
        <dbReference type="EC" id="2.7.1.4"/>
    </reaction>
</comment>
<evidence type="ECO:0000256" key="4">
    <source>
        <dbReference type="ARBA" id="ARBA00022842"/>
    </source>
</evidence>
<organism evidence="7 8">
    <name type="scientific">Rhizorhabdus histidinilytica</name>
    <dbReference type="NCBI Taxonomy" id="439228"/>
    <lineage>
        <taxon>Bacteria</taxon>
        <taxon>Pseudomonadati</taxon>
        <taxon>Pseudomonadota</taxon>
        <taxon>Alphaproteobacteria</taxon>
        <taxon>Sphingomonadales</taxon>
        <taxon>Sphingomonadaceae</taxon>
        <taxon>Rhizorhabdus</taxon>
    </lineage>
</organism>
<keyword evidence="7" id="KW-0418">Kinase</keyword>
<evidence type="ECO:0000256" key="3">
    <source>
        <dbReference type="ARBA" id="ARBA00022833"/>
    </source>
</evidence>
<keyword evidence="7" id="KW-0808">Transferase</keyword>
<dbReference type="Gene3D" id="3.30.420.40">
    <property type="match status" value="2"/>
</dbReference>
<dbReference type="InterPro" id="IPR043129">
    <property type="entry name" value="ATPase_NBD"/>
</dbReference>
<dbReference type="GO" id="GO:0008865">
    <property type="term" value="F:fructokinase activity"/>
    <property type="evidence" value="ECO:0007669"/>
    <property type="project" value="UniProtKB-EC"/>
</dbReference>
<dbReference type="SUPFAM" id="SSF53067">
    <property type="entry name" value="Actin-like ATPase domain"/>
    <property type="match status" value="1"/>
</dbReference>
<dbReference type="PANTHER" id="PTHR42742">
    <property type="entry name" value="TRANSCRIPTIONAL REPRESSOR MPRA"/>
    <property type="match status" value="1"/>
</dbReference>
<dbReference type="PANTHER" id="PTHR42742:SF3">
    <property type="entry name" value="FRUCTOKINASE"/>
    <property type="match status" value="1"/>
</dbReference>
<dbReference type="InterPro" id="IPR051804">
    <property type="entry name" value="Carb_Metab_Reg_Kinase/Isom"/>
</dbReference>
<gene>
    <name evidence="7" type="ORF">SAMN06295920_107190</name>
</gene>
<dbReference type="EMBL" id="FUYM01000007">
    <property type="protein sequence ID" value="SKB86905.1"/>
    <property type="molecule type" value="Genomic_DNA"/>
</dbReference>
<dbReference type="InterPro" id="IPR049874">
    <property type="entry name" value="ROK_cs"/>
</dbReference>
<evidence type="ECO:0000256" key="5">
    <source>
        <dbReference type="ARBA" id="ARBA00038887"/>
    </source>
</evidence>
<protein>
    <recommendedName>
        <fullName evidence="5">fructokinase</fullName>
        <ecNumber evidence="5">2.7.1.4</ecNumber>
    </recommendedName>
</protein>
<keyword evidence="4" id="KW-0460">Magnesium</keyword>
<evidence type="ECO:0000256" key="2">
    <source>
        <dbReference type="ARBA" id="ARBA00022723"/>
    </source>
</evidence>
<reference evidence="8" key="1">
    <citation type="submission" date="2017-02" db="EMBL/GenBank/DDBJ databases">
        <authorList>
            <person name="Varghese N."/>
            <person name="Submissions S."/>
        </authorList>
    </citation>
    <scope>NUCLEOTIDE SEQUENCE [LARGE SCALE GENOMIC DNA]</scope>
    <source>
        <strain evidence="8">UM2</strain>
    </source>
</reference>
<dbReference type="Pfam" id="PF00480">
    <property type="entry name" value="ROK"/>
    <property type="match status" value="1"/>
</dbReference>